<protein>
    <recommendedName>
        <fullName evidence="2">Outer membrane protein beta-barrel domain-containing protein</fullName>
    </recommendedName>
</protein>
<evidence type="ECO:0000313" key="4">
    <source>
        <dbReference type="Proteomes" id="UP000555103"/>
    </source>
</evidence>
<feature type="region of interest" description="Disordered" evidence="1">
    <location>
        <begin position="928"/>
        <end position="966"/>
    </location>
</feature>
<dbReference type="Pfam" id="PF13715">
    <property type="entry name" value="CarbopepD_reg_2"/>
    <property type="match status" value="1"/>
</dbReference>
<feature type="compositionally biased region" description="Basic and acidic residues" evidence="1">
    <location>
        <begin position="956"/>
        <end position="966"/>
    </location>
</feature>
<dbReference type="Pfam" id="PF14905">
    <property type="entry name" value="OMP_b-brl_3"/>
    <property type="match status" value="1"/>
</dbReference>
<reference evidence="3 4" key="1">
    <citation type="submission" date="2020-08" db="EMBL/GenBank/DDBJ databases">
        <title>Genomic Encyclopedia of Type Strains, Phase IV (KMG-IV): sequencing the most valuable type-strain genomes for metagenomic binning, comparative biology and taxonomic classification.</title>
        <authorList>
            <person name="Goeker M."/>
        </authorList>
    </citation>
    <scope>NUCLEOTIDE SEQUENCE [LARGE SCALE GENOMIC DNA]</scope>
    <source>
        <strain evidence="3 4">DSM 104969</strain>
    </source>
</reference>
<evidence type="ECO:0000313" key="3">
    <source>
        <dbReference type="EMBL" id="MBB4036951.1"/>
    </source>
</evidence>
<evidence type="ECO:0000256" key="1">
    <source>
        <dbReference type="SAM" id="MobiDB-lite"/>
    </source>
</evidence>
<dbReference type="SUPFAM" id="SSF49464">
    <property type="entry name" value="Carboxypeptidase regulatory domain-like"/>
    <property type="match status" value="1"/>
</dbReference>
<evidence type="ECO:0000259" key="2">
    <source>
        <dbReference type="Pfam" id="PF14905"/>
    </source>
</evidence>
<comment type="caution">
    <text evidence="3">The sequence shown here is derived from an EMBL/GenBank/DDBJ whole genome shotgun (WGS) entry which is preliminary data.</text>
</comment>
<dbReference type="Proteomes" id="UP000555103">
    <property type="component" value="Unassembled WGS sequence"/>
</dbReference>
<accession>A0A840CPF0</accession>
<dbReference type="InterPro" id="IPR041700">
    <property type="entry name" value="OMP_b-brl_3"/>
</dbReference>
<dbReference type="EMBL" id="JACIEP010000010">
    <property type="protein sequence ID" value="MBB4036951.1"/>
    <property type="molecule type" value="Genomic_DNA"/>
</dbReference>
<feature type="region of interest" description="Disordered" evidence="1">
    <location>
        <begin position="287"/>
        <end position="314"/>
    </location>
</feature>
<feature type="compositionally biased region" description="Basic and acidic residues" evidence="1">
    <location>
        <begin position="932"/>
        <end position="941"/>
    </location>
</feature>
<feature type="compositionally biased region" description="Low complexity" evidence="1">
    <location>
        <begin position="292"/>
        <end position="302"/>
    </location>
</feature>
<proteinExistence type="predicted"/>
<sequence length="966" mass="109733">MKNIFLSLFMFISICSVSQTHTEKTYSIKGVVTDSFENTPVEAAIAGLYTGNKLIKGEATNKSGVFIINNVQAAQYNLQVTILGYDTARISISRSQFVKDQLILDTIFLRTNDILLSDITITAEPPELVIKEDTLEYNAAAFKVAEGAVVEDLIKRLPGMEVDADGNIMKPDGKQVKRVFVDGKEFFGNDPKMATKNLTADIVDKVQVIEKKSDMAILTGIDDGEEETIINLTIKKGMKKGWMGNVTSGLGALTQENKDNDVRYTENIMVNRFLENDQISFIANANNVNNQGSSDRGNNVRSGRSRSGRSGITNSNTFGVNTAKIVNDKIKFGGNISYNYSDSYAENDRFRQNLLKDSVSYRRSQSTDRDYSNNLSFDGKLEYQMDSSTMIVFSPSLSYNYSKSHSNSYQKTMAGDEDSTMVNESNSQDRMKTDGFSTRLRLDLSRKLSNKGRRISFGATYSLNKSSGSGTNNSENIFYLSPDRNISRDQLVESNQDRYSYGLTLSYVEPVWTNNFLDFSYNIEFNNTNNKKHTLDYEEDTGDYTYIDPDYNKSSQTRTTNQNIRANFRSVRTKYTYNIGLRIAPTHTNSKSYIEDWYGASQDSIVNQLPGRTATNIAPQLDFTYRFDNSRELRKNLRFRYNGSTTQPSVTQLDPTSNNTNPLHIRSGNPDLLPAFNHNISLEYEFNNRENQKVFTVNLRHQFTQNQIINYTTYEENTGVQYSSPINENGTWNTNAVINFAKPLNKNKRLKFSARTNLGYNNRVGYTTVEKQSERNISKTVNAAQEVNLSYSNDFFYGQFRGRVNYSKTSNTVIVNQQGTETFNFVLTYNTNLTLPYSCSVASDINYKANRGLSSGYNLNEIIWNAQISKQFLRQNRGSLRFQINDILQQRLSISRNVTANYLEDVRNNAMTGYFMFSFTYRFNNIGGRNNRGRDRQRNSENQDFDGGGDYNNRGSRGERGGRNMF</sequence>
<gene>
    <name evidence="3" type="ORF">GGR21_002865</name>
</gene>
<name>A0A840CPF0_9BACT</name>
<dbReference type="RefSeq" id="WP_183307833.1">
    <property type="nucleotide sequence ID" value="NZ_JACIEP010000010.1"/>
</dbReference>
<dbReference type="SUPFAM" id="SSF56935">
    <property type="entry name" value="Porins"/>
    <property type="match status" value="1"/>
</dbReference>
<organism evidence="3 4">
    <name type="scientific">Dysgonomonas hofstadii</name>
    <dbReference type="NCBI Taxonomy" id="637886"/>
    <lineage>
        <taxon>Bacteria</taxon>
        <taxon>Pseudomonadati</taxon>
        <taxon>Bacteroidota</taxon>
        <taxon>Bacteroidia</taxon>
        <taxon>Bacteroidales</taxon>
        <taxon>Dysgonomonadaceae</taxon>
        <taxon>Dysgonomonas</taxon>
    </lineage>
</organism>
<dbReference type="AlphaFoldDB" id="A0A840CPF0"/>
<feature type="domain" description="Outer membrane protein beta-barrel" evidence="2">
    <location>
        <begin position="446"/>
        <end position="790"/>
    </location>
</feature>
<dbReference type="InterPro" id="IPR008969">
    <property type="entry name" value="CarboxyPept-like_regulatory"/>
</dbReference>
<feature type="region of interest" description="Disordered" evidence="1">
    <location>
        <begin position="410"/>
        <end position="432"/>
    </location>
</feature>
<keyword evidence="4" id="KW-1185">Reference proteome</keyword>